<evidence type="ECO:0000256" key="2">
    <source>
        <dbReference type="SAM" id="SignalP"/>
    </source>
</evidence>
<evidence type="ECO:0000313" key="4">
    <source>
        <dbReference type="Proteomes" id="UP001485043"/>
    </source>
</evidence>
<gene>
    <name evidence="3" type="ORF">WJX84_006744</name>
</gene>
<accession>A0AAW1S8X9</accession>
<protein>
    <submittedName>
        <fullName evidence="3">Uncharacterized protein</fullName>
    </submittedName>
</protein>
<dbReference type="EMBL" id="JALJOV010001753">
    <property type="protein sequence ID" value="KAK9841908.1"/>
    <property type="molecule type" value="Genomic_DNA"/>
</dbReference>
<name>A0AAW1S8X9_9CHLO</name>
<feature type="non-terminal residue" evidence="3">
    <location>
        <position position="142"/>
    </location>
</feature>
<proteinExistence type="predicted"/>
<dbReference type="AlphaFoldDB" id="A0AAW1S8X9"/>
<evidence type="ECO:0000313" key="3">
    <source>
        <dbReference type="EMBL" id="KAK9841908.1"/>
    </source>
</evidence>
<keyword evidence="4" id="KW-1185">Reference proteome</keyword>
<feature type="signal peptide" evidence="2">
    <location>
        <begin position="1"/>
        <end position="18"/>
    </location>
</feature>
<sequence length="142" mass="14840">MMVLCALQLNLWIAAGESEAPHAEGHQAVLEAASGQPFANSAGQPQPLREPLAAAATTVAALEAWAERMLNLPHSLSEQQLKKPVPDAEASKEAEEQHSGARWRASCSQLKLLLQQAAKAPAALMPSGSDAACSASSLQLLP</sequence>
<keyword evidence="2" id="KW-0732">Signal</keyword>
<comment type="caution">
    <text evidence="3">The sequence shown here is derived from an EMBL/GenBank/DDBJ whole genome shotgun (WGS) entry which is preliminary data.</text>
</comment>
<feature type="chain" id="PRO_5043418832" evidence="2">
    <location>
        <begin position="19"/>
        <end position="142"/>
    </location>
</feature>
<organism evidence="3 4">
    <name type="scientific">Apatococcus fuscideae</name>
    <dbReference type="NCBI Taxonomy" id="2026836"/>
    <lineage>
        <taxon>Eukaryota</taxon>
        <taxon>Viridiplantae</taxon>
        <taxon>Chlorophyta</taxon>
        <taxon>core chlorophytes</taxon>
        <taxon>Trebouxiophyceae</taxon>
        <taxon>Chlorellales</taxon>
        <taxon>Chlorellaceae</taxon>
        <taxon>Apatococcus</taxon>
    </lineage>
</organism>
<reference evidence="3 4" key="1">
    <citation type="journal article" date="2024" name="Nat. Commun.">
        <title>Phylogenomics reveals the evolutionary origins of lichenization in chlorophyte algae.</title>
        <authorList>
            <person name="Puginier C."/>
            <person name="Libourel C."/>
            <person name="Otte J."/>
            <person name="Skaloud P."/>
            <person name="Haon M."/>
            <person name="Grisel S."/>
            <person name="Petersen M."/>
            <person name="Berrin J.G."/>
            <person name="Delaux P.M."/>
            <person name="Dal Grande F."/>
            <person name="Keller J."/>
        </authorList>
    </citation>
    <scope>NUCLEOTIDE SEQUENCE [LARGE SCALE GENOMIC DNA]</scope>
    <source>
        <strain evidence="3 4">SAG 2523</strain>
    </source>
</reference>
<evidence type="ECO:0000256" key="1">
    <source>
        <dbReference type="SAM" id="MobiDB-lite"/>
    </source>
</evidence>
<feature type="compositionally biased region" description="Basic and acidic residues" evidence="1">
    <location>
        <begin position="80"/>
        <end position="99"/>
    </location>
</feature>
<feature type="region of interest" description="Disordered" evidence="1">
    <location>
        <begin position="75"/>
        <end position="102"/>
    </location>
</feature>
<dbReference type="Proteomes" id="UP001485043">
    <property type="component" value="Unassembled WGS sequence"/>
</dbReference>